<gene>
    <name evidence="2" type="ORF">R2X38_11205</name>
</gene>
<dbReference type="EMBL" id="JAWJZI010000004">
    <property type="protein sequence ID" value="MDV5169566.1"/>
    <property type="molecule type" value="Genomic_DNA"/>
</dbReference>
<protein>
    <submittedName>
        <fullName evidence="2">DUF58 domain-containing protein</fullName>
    </submittedName>
</protein>
<dbReference type="Proteomes" id="UP001186452">
    <property type="component" value="Unassembled WGS sequence"/>
</dbReference>
<keyword evidence="3" id="KW-1185">Reference proteome</keyword>
<organism evidence="2 3">
    <name type="scientific">Photobacterium rosenbergii</name>
    <dbReference type="NCBI Taxonomy" id="294936"/>
    <lineage>
        <taxon>Bacteria</taxon>
        <taxon>Pseudomonadati</taxon>
        <taxon>Pseudomonadota</taxon>
        <taxon>Gammaproteobacteria</taxon>
        <taxon>Vibrionales</taxon>
        <taxon>Vibrionaceae</taxon>
        <taxon>Photobacterium</taxon>
    </lineage>
</organism>
<evidence type="ECO:0000313" key="3">
    <source>
        <dbReference type="Proteomes" id="UP001186452"/>
    </source>
</evidence>
<proteinExistence type="predicted"/>
<evidence type="ECO:0000259" key="1">
    <source>
        <dbReference type="Pfam" id="PF01882"/>
    </source>
</evidence>
<dbReference type="RefSeq" id="WP_317522315.1">
    <property type="nucleotide sequence ID" value="NZ_JAWJZI010000004.1"/>
</dbReference>
<feature type="domain" description="DUF58" evidence="1">
    <location>
        <begin position="60"/>
        <end position="264"/>
    </location>
</feature>
<name>A0ABU3ZHK4_9GAMM</name>
<comment type="caution">
    <text evidence="2">The sequence shown here is derived from an EMBL/GenBank/DDBJ whole genome shotgun (WGS) entry which is preliminary data.</text>
</comment>
<dbReference type="SUPFAM" id="SSF53300">
    <property type="entry name" value="vWA-like"/>
    <property type="match status" value="1"/>
</dbReference>
<dbReference type="InterPro" id="IPR002881">
    <property type="entry name" value="DUF58"/>
</dbReference>
<reference evidence="2 3" key="1">
    <citation type="submission" date="2023-10" db="EMBL/GenBank/DDBJ databases">
        <title>Marine bacteria isolated from horseshoe crab.</title>
        <authorList>
            <person name="Cheng T.H."/>
        </authorList>
    </citation>
    <scope>NUCLEOTIDE SEQUENCE [LARGE SCALE GENOMIC DNA]</scope>
    <source>
        <strain evidence="2 3">HSC6</strain>
    </source>
</reference>
<evidence type="ECO:0000313" key="2">
    <source>
        <dbReference type="EMBL" id="MDV5169566.1"/>
    </source>
</evidence>
<dbReference type="Pfam" id="PF01882">
    <property type="entry name" value="DUF58"/>
    <property type="match status" value="1"/>
</dbReference>
<dbReference type="InterPro" id="IPR036465">
    <property type="entry name" value="vWFA_dom_sf"/>
</dbReference>
<accession>A0ABU3ZHK4</accession>
<dbReference type="PANTHER" id="PTHR33608:SF12">
    <property type="entry name" value="DUF58 DOMAIN-CONTAINING PROTEIN"/>
    <property type="match status" value="1"/>
</dbReference>
<dbReference type="PANTHER" id="PTHR33608">
    <property type="entry name" value="BLL2464 PROTEIN"/>
    <property type="match status" value="1"/>
</dbReference>
<sequence>MGNKRMILPAHSDGIHLSLAELLHYQKQSVRWLPPARSIWSYLSGQHDSAGKGRGMDFAEVRPYQKGDDIRSIDWRITARTGKPHTKLYTEERECPVMLAVDLSSTMHYGTRLLYKSVQAAHIASLICWLTVAQKDRVGAVVIGGKQVIDCPPTARQQGPLQIMNAIKRVHDKSLKVAQEQHQESFLLAMNQLHRLCPKGSELIVISDFNQLSACTEKRLKQLSQHNKLRLLHVFDPIEKGETAFRGRYWLGDHQRSLPISFGRKSTLQSLQNDFERHQQRLATLSNQLQSPVYHVSAGKPLIDQLGGLRG</sequence>